<keyword evidence="1" id="KW-1133">Transmembrane helix</keyword>
<name>A0A291P8E9_9GAMM</name>
<keyword evidence="1" id="KW-0812">Transmembrane</keyword>
<feature type="transmembrane region" description="Helical" evidence="1">
    <location>
        <begin position="262"/>
        <end position="279"/>
    </location>
</feature>
<evidence type="ECO:0000313" key="3">
    <source>
        <dbReference type="Proteomes" id="UP000219993"/>
    </source>
</evidence>
<dbReference type="KEGG" id="hbe:BEI_2151"/>
<feature type="transmembrane region" description="Helical" evidence="1">
    <location>
        <begin position="214"/>
        <end position="233"/>
    </location>
</feature>
<organism evidence="2 3">
    <name type="scientific">Halomonas beimenensis</name>
    <dbReference type="NCBI Taxonomy" id="475662"/>
    <lineage>
        <taxon>Bacteria</taxon>
        <taxon>Pseudomonadati</taxon>
        <taxon>Pseudomonadota</taxon>
        <taxon>Gammaproteobacteria</taxon>
        <taxon>Oceanospirillales</taxon>
        <taxon>Halomonadaceae</taxon>
        <taxon>Halomonas</taxon>
    </lineage>
</organism>
<dbReference type="AlphaFoldDB" id="A0A291P8E9"/>
<feature type="transmembrane region" description="Helical" evidence="1">
    <location>
        <begin position="167"/>
        <end position="187"/>
    </location>
</feature>
<feature type="transmembrane region" description="Helical" evidence="1">
    <location>
        <begin position="104"/>
        <end position="122"/>
    </location>
</feature>
<feature type="transmembrane region" description="Helical" evidence="1">
    <location>
        <begin position="73"/>
        <end position="97"/>
    </location>
</feature>
<feature type="transmembrane region" description="Helical" evidence="1">
    <location>
        <begin position="41"/>
        <end position="67"/>
    </location>
</feature>
<accession>A0A291P8E9</accession>
<dbReference type="Proteomes" id="UP000219993">
    <property type="component" value="Chromosome"/>
</dbReference>
<keyword evidence="1" id="KW-0472">Membrane</keyword>
<feature type="transmembrane region" description="Helical" evidence="1">
    <location>
        <begin position="134"/>
        <end position="160"/>
    </location>
</feature>
<sequence>MLAHSLSESNTPRLVWRLLFLTLPLALTTLVGALDPDMAAFLGLAMSGGLAALSPIYAFPMILYGVALNNLTFIAGVHFGWMIIAGGTLGSLVHILLRREGVKFSILFLVMVISFMLLEINGGLLRGSVRLDRLFALAFLLVYLGLLTSMNLFHLLYGVFGDDPRKAFVYMVACVGVAVVASILTMLSSQEFSMARSGELGLSIGDTESSPRSLSNILGVVVVTSVMSAASLSAKPLDKMIWVSVAFASFMGMVYTGSRMPVASVGFGITLGLIAHVAFSGRSSRPINSLWFLIFLGFVYLLTESLLSMGPEVLPFIGSHVSELRLLRPPDIGSNVRFEMWGAYLAEVNYLKLIFGSGIGELGNPHSLYIGTLGAFGLIGLSLLSAFIVYFLIKAISNRSAVAVSIIAYTVLVLASSSDVDKSYFWVMMTIAIIFLRIDAEAMLTDPESQPLSRGVA</sequence>
<reference evidence="2 3" key="1">
    <citation type="journal article" date="2017" name="Sci. Rep.">
        <title>Revealing the Saline Adaptation Strategies of the Halophilic Bacterium Halomonas beimenensis through High-throughput Omics and Transposon Mutagenesis Approaches.</title>
        <authorList>
            <person name="Chen Y.H."/>
            <person name="Lin S.S."/>
            <person name="Shyu Y.T."/>
        </authorList>
    </citation>
    <scope>NUCLEOTIDE SEQUENCE [LARGE SCALE GENOMIC DNA]</scope>
    <source>
        <strain evidence="2 3">NTU-111</strain>
    </source>
</reference>
<evidence type="ECO:0000313" key="2">
    <source>
        <dbReference type="EMBL" id="ATJ83138.1"/>
    </source>
</evidence>
<feature type="transmembrane region" description="Helical" evidence="1">
    <location>
        <begin position="14"/>
        <end position="34"/>
    </location>
</feature>
<feature type="transmembrane region" description="Helical" evidence="1">
    <location>
        <begin position="368"/>
        <end position="393"/>
    </location>
</feature>
<keyword evidence="3" id="KW-1185">Reference proteome</keyword>
<gene>
    <name evidence="2" type="ORF">BEI_2151</name>
</gene>
<feature type="transmembrane region" description="Helical" evidence="1">
    <location>
        <begin position="240"/>
        <end position="256"/>
    </location>
</feature>
<feature type="transmembrane region" description="Helical" evidence="1">
    <location>
        <begin position="400"/>
        <end position="417"/>
    </location>
</feature>
<proteinExistence type="predicted"/>
<protein>
    <submittedName>
        <fullName evidence="2">Uncharacterized protein</fullName>
    </submittedName>
</protein>
<feature type="transmembrane region" description="Helical" evidence="1">
    <location>
        <begin position="291"/>
        <end position="310"/>
    </location>
</feature>
<evidence type="ECO:0000256" key="1">
    <source>
        <dbReference type="SAM" id="Phobius"/>
    </source>
</evidence>
<dbReference type="EMBL" id="CP021435">
    <property type="protein sequence ID" value="ATJ83138.1"/>
    <property type="molecule type" value="Genomic_DNA"/>
</dbReference>